<evidence type="ECO:0000256" key="1">
    <source>
        <dbReference type="PROSITE-ProRule" id="PRU00042"/>
    </source>
</evidence>
<sequence>MLSKSIELISGHFPCLSCAQIFGHAASLRRHREVAHNDEHFCLLCNTQLSGKETVKMHMRDKHDLISIYTCGCCNFTFPSRIEFSSHLKAMKKNEGRKDENIIARTIETPGVLRDGSGSVSPTNTSSSSESSTPSTAPVSPVAATVPGDTTAVQEKKEHPQTGFNEISAVTPFGLYVLRENLNSSVKRLGKFGQFWMNLQQNNLVVQNPNLVDDYTAAELRRLLIDSVNEQVMRPCIGSTVSQLTYRCSDEENLLERRRQTLGAKDYERGATTSASGSSNGSSTRLRQLDVNITDQYYQDGPSDPLHSPNRAAQRVSALSHELHPHSPLANGDLLPQPVFFRALNKSISSPKSTKPHK</sequence>
<proteinExistence type="predicted"/>
<dbReference type="Gene3D" id="3.30.160.60">
    <property type="entry name" value="Classic Zinc Finger"/>
    <property type="match status" value="1"/>
</dbReference>
<feature type="domain" description="C2H2-type" evidence="3">
    <location>
        <begin position="13"/>
        <end position="41"/>
    </location>
</feature>
<feature type="region of interest" description="Disordered" evidence="2">
    <location>
        <begin position="261"/>
        <end position="321"/>
    </location>
</feature>
<evidence type="ECO:0000256" key="2">
    <source>
        <dbReference type="SAM" id="MobiDB-lite"/>
    </source>
</evidence>
<reference evidence="5" key="1">
    <citation type="submission" date="2016-11" db="UniProtKB">
        <authorList>
            <consortium name="WormBaseParasite"/>
        </authorList>
    </citation>
    <scope>IDENTIFICATION</scope>
</reference>
<evidence type="ECO:0000313" key="5">
    <source>
        <dbReference type="WBParaSite" id="Csp11.Scaffold629.g7679.t1"/>
    </source>
</evidence>
<name>A0A1I7UBK6_9PELO</name>
<evidence type="ECO:0000259" key="3">
    <source>
        <dbReference type="PROSITE" id="PS50157"/>
    </source>
</evidence>
<dbReference type="GO" id="GO:0008270">
    <property type="term" value="F:zinc ion binding"/>
    <property type="evidence" value="ECO:0007669"/>
    <property type="project" value="UniProtKB-KW"/>
</dbReference>
<protein>
    <submittedName>
        <fullName evidence="5">C2H2-type domain-containing protein</fullName>
    </submittedName>
</protein>
<keyword evidence="4" id="KW-1185">Reference proteome</keyword>
<dbReference type="WBParaSite" id="Csp11.Scaffold629.g7679.t1">
    <property type="protein sequence ID" value="Csp11.Scaffold629.g7679.t1"/>
    <property type="gene ID" value="Csp11.Scaffold629.g7679"/>
</dbReference>
<dbReference type="SMART" id="SM00355">
    <property type="entry name" value="ZnF_C2H2"/>
    <property type="match status" value="3"/>
</dbReference>
<feature type="compositionally biased region" description="Low complexity" evidence="2">
    <location>
        <begin position="116"/>
        <end position="146"/>
    </location>
</feature>
<dbReference type="STRING" id="1561998.A0A1I7UBK6"/>
<evidence type="ECO:0000313" key="4">
    <source>
        <dbReference type="Proteomes" id="UP000095282"/>
    </source>
</evidence>
<keyword evidence="1" id="KW-0479">Metal-binding</keyword>
<dbReference type="eggNOG" id="KOG1721">
    <property type="taxonomic scope" value="Eukaryota"/>
</dbReference>
<dbReference type="AlphaFoldDB" id="A0A1I7UBK6"/>
<accession>A0A1I7UBK6</accession>
<feature type="region of interest" description="Disordered" evidence="2">
    <location>
        <begin position="101"/>
        <end position="146"/>
    </location>
</feature>
<dbReference type="InterPro" id="IPR013087">
    <property type="entry name" value="Znf_C2H2_type"/>
</dbReference>
<keyword evidence="1" id="KW-0863">Zinc-finger</keyword>
<dbReference type="PROSITE" id="PS00028">
    <property type="entry name" value="ZINC_FINGER_C2H2_1"/>
    <property type="match status" value="2"/>
</dbReference>
<feature type="compositionally biased region" description="Low complexity" evidence="2">
    <location>
        <begin position="270"/>
        <end position="284"/>
    </location>
</feature>
<organism evidence="4 5">
    <name type="scientific">Caenorhabditis tropicalis</name>
    <dbReference type="NCBI Taxonomy" id="1561998"/>
    <lineage>
        <taxon>Eukaryota</taxon>
        <taxon>Metazoa</taxon>
        <taxon>Ecdysozoa</taxon>
        <taxon>Nematoda</taxon>
        <taxon>Chromadorea</taxon>
        <taxon>Rhabditida</taxon>
        <taxon>Rhabditina</taxon>
        <taxon>Rhabditomorpha</taxon>
        <taxon>Rhabditoidea</taxon>
        <taxon>Rhabditidae</taxon>
        <taxon>Peloderinae</taxon>
        <taxon>Caenorhabditis</taxon>
    </lineage>
</organism>
<dbReference type="Proteomes" id="UP000095282">
    <property type="component" value="Unplaced"/>
</dbReference>
<dbReference type="PROSITE" id="PS50157">
    <property type="entry name" value="ZINC_FINGER_C2H2_2"/>
    <property type="match status" value="1"/>
</dbReference>
<keyword evidence="1" id="KW-0862">Zinc</keyword>